<reference evidence="2" key="1">
    <citation type="submission" date="2016-10" db="EMBL/GenBank/DDBJ databases">
        <authorList>
            <person name="Varghese N."/>
            <person name="Submissions S."/>
        </authorList>
    </citation>
    <scope>NUCLEOTIDE SEQUENCE [LARGE SCALE GENOMIC DNA]</scope>
    <source>
        <strain evidence="2">NRRL B-59562</strain>
    </source>
</reference>
<proteinExistence type="predicted"/>
<dbReference type="Proteomes" id="UP000243778">
    <property type="component" value="Unassembled WGS sequence"/>
</dbReference>
<dbReference type="STRING" id="1007099.SAMN05216287_2535"/>
<organism evidence="1 2">
    <name type="scientific">Pseudomonas kuykendallii</name>
    <dbReference type="NCBI Taxonomy" id="1007099"/>
    <lineage>
        <taxon>Bacteria</taxon>
        <taxon>Pseudomonadati</taxon>
        <taxon>Pseudomonadota</taxon>
        <taxon>Gammaproteobacteria</taxon>
        <taxon>Pseudomonadales</taxon>
        <taxon>Pseudomonadaceae</taxon>
        <taxon>Pseudomonas</taxon>
    </lineage>
</organism>
<dbReference type="EMBL" id="FNNU01000003">
    <property type="protein sequence ID" value="SDX23358.1"/>
    <property type="molecule type" value="Genomic_DNA"/>
</dbReference>
<accession>A0A1H3A2A2</accession>
<sequence length="124" mass="14295">MFESGHLHLHHLSFPGMPDGQEFSIDVHYEVRRDAQEGQMLHMLMKGDVDGKAFEETFELHRDDAFNFATKISRIAEQHGRHPHFGSVFVDHKDFDAMFADIRRLLDLKPGEPMNLDHLGQDGL</sequence>
<evidence type="ECO:0000313" key="1">
    <source>
        <dbReference type="EMBL" id="SDX23358.1"/>
    </source>
</evidence>
<dbReference type="RefSeq" id="WP_090228603.1">
    <property type="nucleotide sequence ID" value="NZ_FNNU01000003.1"/>
</dbReference>
<evidence type="ECO:0000313" key="2">
    <source>
        <dbReference type="Proteomes" id="UP000243778"/>
    </source>
</evidence>
<dbReference type="AlphaFoldDB" id="A0A1H3A2A2"/>
<protein>
    <recommendedName>
        <fullName evidence="3">DUF5064 domain-containing protein</fullName>
    </recommendedName>
</protein>
<name>A0A1H3A2A2_9PSED</name>
<dbReference type="OrthoDB" id="6941547at2"/>
<evidence type="ECO:0008006" key="3">
    <source>
        <dbReference type="Google" id="ProtNLM"/>
    </source>
</evidence>
<dbReference type="Pfam" id="PF16703">
    <property type="entry name" value="DUF5064"/>
    <property type="match status" value="1"/>
</dbReference>
<dbReference type="InterPro" id="IPR032024">
    <property type="entry name" value="DUF5064"/>
</dbReference>
<gene>
    <name evidence="1" type="ORF">SAMN05216287_2535</name>
</gene>
<keyword evidence="2" id="KW-1185">Reference proteome</keyword>
<dbReference type="Gene3D" id="3.30.160.370">
    <property type="entry name" value="Domain of unknown function DUF5064"/>
    <property type="match status" value="1"/>
</dbReference>